<proteinExistence type="predicted"/>
<gene>
    <name evidence="2" type="ORF">R4315_05210</name>
</gene>
<dbReference type="InterPro" id="IPR029058">
    <property type="entry name" value="AB_hydrolase_fold"/>
</dbReference>
<protein>
    <submittedName>
        <fullName evidence="2">Alpha/beta fold hydrolase</fullName>
    </submittedName>
</protein>
<dbReference type="PANTHER" id="PTHR43433:SF5">
    <property type="entry name" value="AB HYDROLASE-1 DOMAIN-CONTAINING PROTEIN"/>
    <property type="match status" value="1"/>
</dbReference>
<dbReference type="Proteomes" id="UP001185863">
    <property type="component" value="Unassembled WGS sequence"/>
</dbReference>
<dbReference type="PRINTS" id="PR00111">
    <property type="entry name" value="ABHYDROLASE"/>
</dbReference>
<sequence>MRTTETLHTDTMLVFGYRIHVAVRPGRPHAVPLVICNGIGAHLEAFDPLVDELDPARTVIRFDVPGSGTSPTPLRPYRFGQLAALVTRMVSALGYQRFDVLGYSWGGALAQQLALQNPRRVRRVVLASTSPGMGSIPGHPLVLSKMLTRRRHHDPAYAIRVAPGLYGGSVRNDAGSARAILGTGTPHCDTRGYLYQLFAGVGWNSLPWLPLICQPTLLLYGNDDPIIPVTNGRIMNMLLRRAELQIFTGGHLDLLVCPAEFAQRIDRFLGGIPPASSRAKGN</sequence>
<dbReference type="AlphaFoldDB" id="A0AAE4UWJ5"/>
<evidence type="ECO:0000313" key="2">
    <source>
        <dbReference type="EMBL" id="MDV7263957.1"/>
    </source>
</evidence>
<evidence type="ECO:0000313" key="3">
    <source>
        <dbReference type="Proteomes" id="UP001185863"/>
    </source>
</evidence>
<dbReference type="InterPro" id="IPR050471">
    <property type="entry name" value="AB_hydrolase"/>
</dbReference>
<comment type="caution">
    <text evidence="2">The sequence shown here is derived from an EMBL/GenBank/DDBJ whole genome shotgun (WGS) entry which is preliminary data.</text>
</comment>
<dbReference type="GO" id="GO:0046503">
    <property type="term" value="P:glycerolipid catabolic process"/>
    <property type="evidence" value="ECO:0007669"/>
    <property type="project" value="TreeGrafter"/>
</dbReference>
<name>A0AAE4UWJ5_9NOCA</name>
<dbReference type="PANTHER" id="PTHR43433">
    <property type="entry name" value="HYDROLASE, ALPHA/BETA FOLD FAMILY PROTEIN"/>
    <property type="match status" value="1"/>
</dbReference>
<dbReference type="EMBL" id="JAWLUP010000006">
    <property type="protein sequence ID" value="MDV7263957.1"/>
    <property type="molecule type" value="Genomic_DNA"/>
</dbReference>
<accession>A0AAE4UWJ5</accession>
<organism evidence="2 3">
    <name type="scientific">Rhodococcus oxybenzonivorans</name>
    <dbReference type="NCBI Taxonomy" id="1990687"/>
    <lineage>
        <taxon>Bacteria</taxon>
        <taxon>Bacillati</taxon>
        <taxon>Actinomycetota</taxon>
        <taxon>Actinomycetes</taxon>
        <taxon>Mycobacteriales</taxon>
        <taxon>Nocardiaceae</taxon>
        <taxon>Rhodococcus</taxon>
    </lineage>
</organism>
<keyword evidence="2" id="KW-0378">Hydrolase</keyword>
<dbReference type="Pfam" id="PF00561">
    <property type="entry name" value="Abhydrolase_1"/>
    <property type="match status" value="1"/>
</dbReference>
<feature type="domain" description="AB hydrolase-1" evidence="1">
    <location>
        <begin position="32"/>
        <end position="131"/>
    </location>
</feature>
<reference evidence="2" key="1">
    <citation type="submission" date="2023-10" db="EMBL/GenBank/DDBJ databases">
        <title>Development of a sustainable strategy for remediation of hydrocarbon-contaminated territories based on the waste exchange concept.</title>
        <authorList>
            <person name="Krivoruchko A."/>
        </authorList>
    </citation>
    <scope>NUCLEOTIDE SEQUENCE</scope>
    <source>
        <strain evidence="2">IEGM 68</strain>
    </source>
</reference>
<dbReference type="InterPro" id="IPR000073">
    <property type="entry name" value="AB_hydrolase_1"/>
</dbReference>
<dbReference type="GO" id="GO:0004806">
    <property type="term" value="F:triacylglycerol lipase activity"/>
    <property type="evidence" value="ECO:0007669"/>
    <property type="project" value="TreeGrafter"/>
</dbReference>
<dbReference type="Gene3D" id="3.40.50.1820">
    <property type="entry name" value="alpha/beta hydrolase"/>
    <property type="match status" value="1"/>
</dbReference>
<dbReference type="RefSeq" id="WP_317745630.1">
    <property type="nucleotide sequence ID" value="NZ_JAWLUP010000006.1"/>
</dbReference>
<dbReference type="SUPFAM" id="SSF53474">
    <property type="entry name" value="alpha/beta-Hydrolases"/>
    <property type="match status" value="1"/>
</dbReference>
<evidence type="ECO:0000259" key="1">
    <source>
        <dbReference type="Pfam" id="PF00561"/>
    </source>
</evidence>